<dbReference type="GeneID" id="111498015"/>
<feature type="compositionally biased region" description="Basic and acidic residues" evidence="2">
    <location>
        <begin position="190"/>
        <end position="208"/>
    </location>
</feature>
<dbReference type="PROSITE" id="PS50089">
    <property type="entry name" value="ZF_RING_2"/>
    <property type="match status" value="1"/>
</dbReference>
<keyword evidence="4" id="KW-1185">Reference proteome</keyword>
<dbReference type="InterPro" id="IPR013083">
    <property type="entry name" value="Znf_RING/FYVE/PHD"/>
</dbReference>
<dbReference type="InterPro" id="IPR001841">
    <property type="entry name" value="Znf_RING"/>
</dbReference>
<evidence type="ECO:0000256" key="2">
    <source>
        <dbReference type="SAM" id="MobiDB-lite"/>
    </source>
</evidence>
<keyword evidence="1" id="KW-0863">Zinc-finger</keyword>
<dbReference type="SUPFAM" id="SSF57850">
    <property type="entry name" value="RING/U-box"/>
    <property type="match status" value="1"/>
</dbReference>
<evidence type="ECO:0000256" key="1">
    <source>
        <dbReference type="PROSITE-ProRule" id="PRU00175"/>
    </source>
</evidence>
<feature type="region of interest" description="Disordered" evidence="2">
    <location>
        <begin position="276"/>
        <end position="304"/>
    </location>
</feature>
<feature type="compositionally biased region" description="Low complexity" evidence="2">
    <location>
        <begin position="171"/>
        <end position="185"/>
    </location>
</feature>
<accession>A0A6J1KT79</accession>
<dbReference type="Pfam" id="PF13920">
    <property type="entry name" value="zf-C3HC4_3"/>
    <property type="match status" value="1"/>
</dbReference>
<feature type="compositionally biased region" description="Low complexity" evidence="2">
    <location>
        <begin position="226"/>
        <end position="239"/>
    </location>
</feature>
<proteinExistence type="predicted"/>
<dbReference type="Gene3D" id="3.30.40.10">
    <property type="entry name" value="Zinc/RING finger domain, C3HC4 (zinc finger)"/>
    <property type="match status" value="1"/>
</dbReference>
<dbReference type="OrthoDB" id="1711136at2759"/>
<protein>
    <submittedName>
        <fullName evidence="5">Nucleolin-like</fullName>
    </submittedName>
</protein>
<reference evidence="5" key="1">
    <citation type="submission" date="2025-08" db="UniProtKB">
        <authorList>
            <consortium name="RefSeq"/>
        </authorList>
    </citation>
    <scope>IDENTIFICATION</scope>
    <source>
        <tissue evidence="5">Young leaves</tissue>
    </source>
</reference>
<feature type="region of interest" description="Disordered" evidence="2">
    <location>
        <begin position="220"/>
        <end position="252"/>
    </location>
</feature>
<dbReference type="AlphaFoldDB" id="A0A6J1KT79"/>
<dbReference type="PANTHER" id="PTHR46629">
    <property type="entry name" value="OS01G0917900 PROTEIN"/>
    <property type="match status" value="1"/>
</dbReference>
<feature type="compositionally biased region" description="Acidic residues" evidence="2">
    <location>
        <begin position="284"/>
        <end position="303"/>
    </location>
</feature>
<sequence length="362" mass="40096">MEGGRRRITLYDRMLAVGDGREVTGGLTLNDVLTVHKRASPNPSPEVRLNGRTLLDILRDDVGKSPAAGNRERKSWKFLRDRLRLNLRSQIPPPNSLRFAVFSSAEMTSNEEQSPESTTPVVAAAVPVLRQISRRNSTRLSQNIPTSPEATNSGESPENNNSDSTIAGTGSRSSRSLLRPQMSRRNSTRRSLERSESFTDLTEPVHEGTRRLSAALAMERSMSARETVATQEAADAETTANEDDEEADSTAVETAAPVRMSLMDLLEETDRQMGFEGSRYKIEDEVEEEEEEEEEDEEKEDEVAVVGGGSEQKCCVCMVRHKGAAFIPCGHTFCRLCSRELLVSRGNCPLCNGFILEILDIF</sequence>
<gene>
    <name evidence="5" type="primary">LOC111498015</name>
</gene>
<feature type="compositionally biased region" description="Polar residues" evidence="2">
    <location>
        <begin position="138"/>
        <end position="170"/>
    </location>
</feature>
<feature type="domain" description="RING-type" evidence="3">
    <location>
        <begin position="314"/>
        <end position="352"/>
    </location>
</feature>
<dbReference type="SMART" id="SM00184">
    <property type="entry name" value="RING"/>
    <property type="match status" value="1"/>
</dbReference>
<evidence type="ECO:0000259" key="3">
    <source>
        <dbReference type="PROSITE" id="PS50089"/>
    </source>
</evidence>
<feature type="region of interest" description="Disordered" evidence="2">
    <location>
        <begin position="133"/>
        <end position="208"/>
    </location>
</feature>
<organism evidence="4 5">
    <name type="scientific">Cucurbita maxima</name>
    <name type="common">Pumpkin</name>
    <name type="synonym">Winter squash</name>
    <dbReference type="NCBI Taxonomy" id="3661"/>
    <lineage>
        <taxon>Eukaryota</taxon>
        <taxon>Viridiplantae</taxon>
        <taxon>Streptophyta</taxon>
        <taxon>Embryophyta</taxon>
        <taxon>Tracheophyta</taxon>
        <taxon>Spermatophyta</taxon>
        <taxon>Magnoliopsida</taxon>
        <taxon>eudicotyledons</taxon>
        <taxon>Gunneridae</taxon>
        <taxon>Pentapetalae</taxon>
        <taxon>rosids</taxon>
        <taxon>fabids</taxon>
        <taxon>Cucurbitales</taxon>
        <taxon>Cucurbitaceae</taxon>
        <taxon>Cucurbiteae</taxon>
        <taxon>Cucurbita</taxon>
    </lineage>
</organism>
<name>A0A6J1KT79_CUCMA</name>
<dbReference type="Proteomes" id="UP000504608">
    <property type="component" value="Unplaced"/>
</dbReference>
<keyword evidence="1" id="KW-0862">Zinc</keyword>
<keyword evidence="1" id="KW-0479">Metal-binding</keyword>
<dbReference type="GO" id="GO:0008270">
    <property type="term" value="F:zinc ion binding"/>
    <property type="evidence" value="ECO:0007669"/>
    <property type="project" value="UniProtKB-KW"/>
</dbReference>
<dbReference type="CDD" id="cd16449">
    <property type="entry name" value="RING-HC"/>
    <property type="match status" value="1"/>
</dbReference>
<dbReference type="KEGG" id="cmax:111498015"/>
<evidence type="ECO:0000313" key="5">
    <source>
        <dbReference type="RefSeq" id="XP_023004831.1"/>
    </source>
</evidence>
<evidence type="ECO:0000313" key="4">
    <source>
        <dbReference type="Proteomes" id="UP000504608"/>
    </source>
</evidence>
<dbReference type="RefSeq" id="XP_023004831.1">
    <property type="nucleotide sequence ID" value="XM_023149063.1"/>
</dbReference>